<proteinExistence type="predicted"/>
<comment type="caution">
    <text evidence="1">The sequence shown here is derived from an EMBL/GenBank/DDBJ whole genome shotgun (WGS) entry which is preliminary data.</text>
</comment>
<accession>A0ABR8VTB7</accession>
<dbReference type="SFLD" id="SFLDS00003">
    <property type="entry name" value="Haloacid_Dehalogenase"/>
    <property type="match status" value="1"/>
</dbReference>
<evidence type="ECO:0000313" key="2">
    <source>
        <dbReference type="Proteomes" id="UP000621930"/>
    </source>
</evidence>
<dbReference type="InterPro" id="IPR023198">
    <property type="entry name" value="PGP-like_dom2"/>
</dbReference>
<reference evidence="1 2" key="1">
    <citation type="submission" date="2020-08" db="EMBL/GenBank/DDBJ databases">
        <title>A Genomic Blueprint of the Chicken Gut Microbiome.</title>
        <authorList>
            <person name="Gilroy R."/>
            <person name="Ravi A."/>
            <person name="Getino M."/>
            <person name="Pursley I."/>
            <person name="Horton D.L."/>
            <person name="Alikhan N.-F."/>
            <person name="Baker D."/>
            <person name="Gharbi K."/>
            <person name="Hall N."/>
            <person name="Watson M."/>
            <person name="Adriaenssens E.M."/>
            <person name="Foster-Nyarko E."/>
            <person name="Jarju S."/>
            <person name="Secka A."/>
            <person name="Antonio M."/>
            <person name="Oren A."/>
            <person name="Chaudhuri R."/>
            <person name="La Ragione R.M."/>
            <person name="Hildebrand F."/>
            <person name="Pallen M.J."/>
        </authorList>
    </citation>
    <scope>NUCLEOTIDE SEQUENCE [LARGE SCALE GENOMIC DNA]</scope>
    <source>
        <strain evidence="1 2">Sa1BUA6</strain>
    </source>
</reference>
<dbReference type="Pfam" id="PF13419">
    <property type="entry name" value="HAD_2"/>
    <property type="match status" value="1"/>
</dbReference>
<organism evidence="1 2">
    <name type="scientific">Acinetobacter pecorum</name>
    <dbReference type="NCBI Taxonomy" id="2762215"/>
    <lineage>
        <taxon>Bacteria</taxon>
        <taxon>Pseudomonadati</taxon>
        <taxon>Pseudomonadota</taxon>
        <taxon>Gammaproteobacteria</taxon>
        <taxon>Moraxellales</taxon>
        <taxon>Moraxellaceae</taxon>
        <taxon>Acinetobacter</taxon>
    </lineage>
</organism>
<protein>
    <submittedName>
        <fullName evidence="1">HAD hydrolase-like protein</fullName>
    </submittedName>
</protein>
<dbReference type="SUPFAM" id="SSF56784">
    <property type="entry name" value="HAD-like"/>
    <property type="match status" value="1"/>
</dbReference>
<keyword evidence="2" id="KW-1185">Reference proteome</keyword>
<dbReference type="Gene3D" id="1.10.150.240">
    <property type="entry name" value="Putative phosphatase, domain 2"/>
    <property type="match status" value="1"/>
</dbReference>
<dbReference type="Proteomes" id="UP000621930">
    <property type="component" value="Unassembled WGS sequence"/>
</dbReference>
<dbReference type="InterPro" id="IPR036412">
    <property type="entry name" value="HAD-like_sf"/>
</dbReference>
<sequence length="229" mass="26133">MMQWVKEFFKNDSMIDHQHHLPYQVVIFDVDGTLVDSFPLFIGLLNRHATKYQYAELNAERIEYFRSFPPRTIRRELGLSRLSAIRLALDCKRTMQQHSQQPVVFDGMDQLLQQLKQAGICLAVVTSNSLENCHASLGQQRLALFDWIMPNASIYGKQRQIRKILRHTHCSAQRAIYIGDQISDIHSAQALGMPVAAVTWGFNHAHALAEAKPTYLCQTVDELTACLLP</sequence>
<dbReference type="PANTHER" id="PTHR43434:SF13">
    <property type="entry name" value="PHOSPHOGLYCOLATE PHOSPHATASE"/>
    <property type="match status" value="1"/>
</dbReference>
<dbReference type="Gene3D" id="3.40.50.1000">
    <property type="entry name" value="HAD superfamily/HAD-like"/>
    <property type="match status" value="1"/>
</dbReference>
<dbReference type="PANTHER" id="PTHR43434">
    <property type="entry name" value="PHOSPHOGLYCOLATE PHOSPHATASE"/>
    <property type="match status" value="1"/>
</dbReference>
<dbReference type="InterPro" id="IPR041492">
    <property type="entry name" value="HAD_2"/>
</dbReference>
<gene>
    <name evidence="1" type="ORF">H9629_01395</name>
</gene>
<dbReference type="RefSeq" id="WP_171255294.1">
    <property type="nucleotide sequence ID" value="NZ_JACSPT010000001.1"/>
</dbReference>
<evidence type="ECO:0000313" key="1">
    <source>
        <dbReference type="EMBL" id="MBD8008014.1"/>
    </source>
</evidence>
<dbReference type="EMBL" id="JACSPT010000001">
    <property type="protein sequence ID" value="MBD8008014.1"/>
    <property type="molecule type" value="Genomic_DNA"/>
</dbReference>
<dbReference type="InterPro" id="IPR050155">
    <property type="entry name" value="HAD-like_hydrolase_sf"/>
</dbReference>
<dbReference type="SFLD" id="SFLDG01129">
    <property type="entry name" value="C1.5:_HAD__Beta-PGM__Phosphata"/>
    <property type="match status" value="1"/>
</dbReference>
<dbReference type="InterPro" id="IPR023214">
    <property type="entry name" value="HAD_sf"/>
</dbReference>
<name>A0ABR8VTB7_9GAMM</name>